<proteinExistence type="predicted"/>
<protein>
    <submittedName>
        <fullName evidence="3">Uncharacterized protein</fullName>
    </submittedName>
</protein>
<feature type="region of interest" description="Disordered" evidence="2">
    <location>
        <begin position="70"/>
        <end position="94"/>
    </location>
</feature>
<gene>
    <name evidence="3" type="ORF">ECRASSUSDP1_LOCUS26822</name>
</gene>
<sequence>MEEGQEKDNLQSFIVKEHISAQSADFIPKSSVLETPQQVYSEGNHCVVHFPREDEYESKDGKIMRYSNFASGRTDTNENLGAPSNEWDGSQASPTNRHVSALEKFNDSEEAASLISYQPSPREDLQGSRTLTPNKSPEEESNYGISMIYTTMKVNQTPIDEKGNRVSVDFPPVDMIEDMEHPEENLQTFDLVTYDKEHPSMSSFKNNAIQCENCTGVCNCQNTKVVSNFNPINEILQLTANQVEPDPQDICGESPIMTTENNEIYLKEMEDLNQQDSQTSIKLIKKQNDIIRNLKKEVDMLRNSNKSMASLREENLQFLERIQALETQINTKNPEMTDQAVQMDFDKDNFKQRKEILDFIIKNQGRAVQLTPILCEILLKMITQNDTPDHPELIFMVESINNDHRKYSTHDPNAKLSDSIIEFSTSVQETYSSNRTFEKLQQIHTFGKPHQHNPKSNSRSKISDSNEKPVESENSSKYSFSDKENQIDVRSIVPKFTKRDLNNQAPLKNRETVISGTPGLNVKEKSYSGQTNSNSRNRNLPQASTLRYDINRGKIVLRKSKKSKNKVKKSRNNPALNNAKTTLEDRLCGSKISSVHSLLKDKNENQYSISSSHETQLFGDASKGGKLKVIKKFPKSGKLENGSFVRKSHDGIPTISVTQVKKPLCGGKTRAMNEYRSCKKYNFCAKRGSLNYLHSKSNKNSHRDLLCTPSLVMKENSTSKINNAALPKKKGYNTQSERFIQGVPKKATEYVFSKRFTNFPTKVEAKSTFKIKLPNSTKGSQSRNSVRYLTAANSAASLSKSNSIKRFHPIPSCSKTKKVKNKDARVGSNGRK</sequence>
<organism evidence="3 4">
    <name type="scientific">Euplotes crassus</name>
    <dbReference type="NCBI Taxonomy" id="5936"/>
    <lineage>
        <taxon>Eukaryota</taxon>
        <taxon>Sar</taxon>
        <taxon>Alveolata</taxon>
        <taxon>Ciliophora</taxon>
        <taxon>Intramacronucleata</taxon>
        <taxon>Spirotrichea</taxon>
        <taxon>Hypotrichia</taxon>
        <taxon>Euplotida</taxon>
        <taxon>Euplotidae</taxon>
        <taxon>Moneuplotes</taxon>
    </lineage>
</organism>
<dbReference type="Proteomes" id="UP001295684">
    <property type="component" value="Unassembled WGS sequence"/>
</dbReference>
<reference evidence="3" key="1">
    <citation type="submission" date="2023-07" db="EMBL/GenBank/DDBJ databases">
        <authorList>
            <consortium name="AG Swart"/>
            <person name="Singh M."/>
            <person name="Singh A."/>
            <person name="Seah K."/>
            <person name="Emmerich C."/>
        </authorList>
    </citation>
    <scope>NUCLEOTIDE SEQUENCE</scope>
    <source>
        <strain evidence="3">DP1</strain>
    </source>
</reference>
<feature type="region of interest" description="Disordered" evidence="2">
    <location>
        <begin position="560"/>
        <end position="579"/>
    </location>
</feature>
<feature type="compositionally biased region" description="Basic and acidic residues" evidence="2">
    <location>
        <begin position="461"/>
        <end position="471"/>
    </location>
</feature>
<accession>A0AAD1Y5Z5</accession>
<feature type="compositionally biased region" description="Polar residues" evidence="2">
    <location>
        <begin position="70"/>
        <end position="79"/>
    </location>
</feature>
<feature type="coiled-coil region" evidence="1">
    <location>
        <begin position="284"/>
        <end position="328"/>
    </location>
</feature>
<feature type="region of interest" description="Disordered" evidence="2">
    <location>
        <begin position="446"/>
        <end position="483"/>
    </location>
</feature>
<evidence type="ECO:0000313" key="3">
    <source>
        <dbReference type="EMBL" id="CAI2385269.1"/>
    </source>
</evidence>
<dbReference type="EMBL" id="CAMPGE010027654">
    <property type="protein sequence ID" value="CAI2385269.1"/>
    <property type="molecule type" value="Genomic_DNA"/>
</dbReference>
<keyword evidence="4" id="KW-1185">Reference proteome</keyword>
<comment type="caution">
    <text evidence="3">The sequence shown here is derived from an EMBL/GenBank/DDBJ whole genome shotgun (WGS) entry which is preliminary data.</text>
</comment>
<feature type="compositionally biased region" description="Polar residues" evidence="2">
    <location>
        <begin position="527"/>
        <end position="545"/>
    </location>
</feature>
<feature type="region of interest" description="Disordered" evidence="2">
    <location>
        <begin position="501"/>
        <end position="546"/>
    </location>
</feature>
<dbReference type="AlphaFoldDB" id="A0AAD1Y5Z5"/>
<name>A0AAD1Y5Z5_EUPCR</name>
<evidence type="ECO:0000313" key="4">
    <source>
        <dbReference type="Proteomes" id="UP001295684"/>
    </source>
</evidence>
<evidence type="ECO:0000256" key="1">
    <source>
        <dbReference type="SAM" id="Coils"/>
    </source>
</evidence>
<feature type="compositionally biased region" description="Basic residues" evidence="2">
    <location>
        <begin position="560"/>
        <end position="571"/>
    </location>
</feature>
<keyword evidence="1" id="KW-0175">Coiled coil</keyword>
<evidence type="ECO:0000256" key="2">
    <source>
        <dbReference type="SAM" id="MobiDB-lite"/>
    </source>
</evidence>
<feature type="region of interest" description="Disordered" evidence="2">
    <location>
        <begin position="807"/>
        <end position="832"/>
    </location>
</feature>
<feature type="region of interest" description="Disordered" evidence="2">
    <location>
        <begin position="116"/>
        <end position="141"/>
    </location>
</feature>